<keyword evidence="2" id="KW-1185">Reference proteome</keyword>
<dbReference type="EMBL" id="JARJCW010000003">
    <property type="protein sequence ID" value="KAJ7226728.1"/>
    <property type="molecule type" value="Genomic_DNA"/>
</dbReference>
<accession>A0AAD6YQT6</accession>
<sequence>MDRGPFAADVIGPQRRPPNRHPAVVLAGALINDVFERTECQALIDAAGVVIMLPDEPTADSAAQLASVLAHNFTVSGSPPSQCCIAASSISYRKQSASSSTNFGSFSY</sequence>
<gene>
    <name evidence="1" type="ORF">GGX14DRAFT_555319</name>
</gene>
<dbReference type="Proteomes" id="UP001219525">
    <property type="component" value="Unassembled WGS sequence"/>
</dbReference>
<comment type="caution">
    <text evidence="1">The sequence shown here is derived from an EMBL/GenBank/DDBJ whole genome shotgun (WGS) entry which is preliminary data.</text>
</comment>
<evidence type="ECO:0000313" key="2">
    <source>
        <dbReference type="Proteomes" id="UP001219525"/>
    </source>
</evidence>
<organism evidence="1 2">
    <name type="scientific">Mycena pura</name>
    <dbReference type="NCBI Taxonomy" id="153505"/>
    <lineage>
        <taxon>Eukaryota</taxon>
        <taxon>Fungi</taxon>
        <taxon>Dikarya</taxon>
        <taxon>Basidiomycota</taxon>
        <taxon>Agaricomycotina</taxon>
        <taxon>Agaricomycetes</taxon>
        <taxon>Agaricomycetidae</taxon>
        <taxon>Agaricales</taxon>
        <taxon>Marasmiineae</taxon>
        <taxon>Mycenaceae</taxon>
        <taxon>Mycena</taxon>
    </lineage>
</organism>
<name>A0AAD6YQT6_9AGAR</name>
<protein>
    <submittedName>
        <fullName evidence="1">Uncharacterized protein</fullName>
    </submittedName>
</protein>
<proteinExistence type="predicted"/>
<evidence type="ECO:0000313" key="1">
    <source>
        <dbReference type="EMBL" id="KAJ7226728.1"/>
    </source>
</evidence>
<dbReference type="AlphaFoldDB" id="A0AAD6YQT6"/>
<reference evidence="1" key="1">
    <citation type="submission" date="2023-03" db="EMBL/GenBank/DDBJ databases">
        <title>Massive genome expansion in bonnet fungi (Mycena s.s.) driven by repeated elements and novel gene families across ecological guilds.</title>
        <authorList>
            <consortium name="Lawrence Berkeley National Laboratory"/>
            <person name="Harder C.B."/>
            <person name="Miyauchi S."/>
            <person name="Viragh M."/>
            <person name="Kuo A."/>
            <person name="Thoen E."/>
            <person name="Andreopoulos B."/>
            <person name="Lu D."/>
            <person name="Skrede I."/>
            <person name="Drula E."/>
            <person name="Henrissat B."/>
            <person name="Morin E."/>
            <person name="Kohler A."/>
            <person name="Barry K."/>
            <person name="LaButti K."/>
            <person name="Morin E."/>
            <person name="Salamov A."/>
            <person name="Lipzen A."/>
            <person name="Mereny Z."/>
            <person name="Hegedus B."/>
            <person name="Baldrian P."/>
            <person name="Stursova M."/>
            <person name="Weitz H."/>
            <person name="Taylor A."/>
            <person name="Grigoriev I.V."/>
            <person name="Nagy L.G."/>
            <person name="Martin F."/>
            <person name="Kauserud H."/>
        </authorList>
    </citation>
    <scope>NUCLEOTIDE SEQUENCE</scope>
    <source>
        <strain evidence="1">9144</strain>
    </source>
</reference>